<dbReference type="InterPro" id="IPR015124">
    <property type="entry name" value="Stf0"/>
</dbReference>
<evidence type="ECO:0000256" key="1">
    <source>
        <dbReference type="PIRSR" id="PIRSR021497-1"/>
    </source>
</evidence>
<dbReference type="Pfam" id="PF09037">
    <property type="entry name" value="Sulphotransf"/>
    <property type="match status" value="1"/>
</dbReference>
<comment type="caution">
    <text evidence="3">The sequence shown here is derived from an EMBL/GenBank/DDBJ whole genome shotgun (WGS) entry which is preliminary data.</text>
</comment>
<name>A0A9X9X294_9PROT</name>
<dbReference type="Proteomes" id="UP001138751">
    <property type="component" value="Unassembled WGS sequence"/>
</dbReference>
<dbReference type="PIRSF" id="PIRSF021497">
    <property type="entry name" value="Sulphotransferase_Stf0"/>
    <property type="match status" value="1"/>
</dbReference>
<reference evidence="3" key="2">
    <citation type="journal article" date="2021" name="Syst. Appl. Microbiol.">
        <title>Roseomonas hellenica sp. nov., isolated from roots of wild-growing Alkanna tinctoria.</title>
        <authorList>
            <person name="Rat A."/>
            <person name="Naranjo H.D."/>
            <person name="Lebbe L."/>
            <person name="Cnockaert M."/>
            <person name="Krigas N."/>
            <person name="Grigoriadou K."/>
            <person name="Maloupa E."/>
            <person name="Willems A."/>
        </authorList>
    </citation>
    <scope>NUCLEOTIDE SEQUENCE</scope>
    <source>
        <strain evidence="3">LMG 31231</strain>
    </source>
</reference>
<proteinExistence type="predicted"/>
<protein>
    <recommendedName>
        <fullName evidence="2">Sulphotransferase Stf0 domain-containing protein</fullName>
    </recommendedName>
</protein>
<evidence type="ECO:0000259" key="2">
    <source>
        <dbReference type="Pfam" id="PF09037"/>
    </source>
</evidence>
<sequence>MNYIICTTARSGSNLMCDVLRNTRRLGHPVEAFNPDFMRAAGYREHVAPDGTVAVAHFVAWIMQRHRTKNGAFGTKILFEDFETFRGFTPFSDLFFDSRLVHLRRRSKLKQAISYYLAEETGQWVATDKARKSLEDVRFDFEAISRHLDRLIVQDSAWTAILNGLGLEYMEVYFEDFLADMNGKLHEIASFVGVDTVPLDLRVTLTEQANPLSRAFMSQFREAFRQRQFATTGTAAYKGLSFH</sequence>
<dbReference type="AlphaFoldDB" id="A0A9X9X294"/>
<feature type="active site" description="Proton acceptor" evidence="1">
    <location>
        <position position="31"/>
    </location>
</feature>
<accession>A0A9X9X294</accession>
<keyword evidence="4" id="KW-1185">Reference proteome</keyword>
<dbReference type="SUPFAM" id="SSF52540">
    <property type="entry name" value="P-loop containing nucleoside triphosphate hydrolases"/>
    <property type="match status" value="1"/>
</dbReference>
<dbReference type="InterPro" id="IPR024628">
    <property type="entry name" value="Sulfotransferase_Stf0_dom"/>
</dbReference>
<evidence type="ECO:0000313" key="3">
    <source>
        <dbReference type="EMBL" id="MBR0673523.1"/>
    </source>
</evidence>
<dbReference type="InterPro" id="IPR027417">
    <property type="entry name" value="P-loop_NTPase"/>
</dbReference>
<dbReference type="Gene3D" id="3.40.50.300">
    <property type="entry name" value="P-loop containing nucleotide triphosphate hydrolases"/>
    <property type="match status" value="1"/>
</dbReference>
<reference evidence="3" key="1">
    <citation type="submission" date="2020-01" db="EMBL/GenBank/DDBJ databases">
        <authorList>
            <person name="Rat A."/>
        </authorList>
    </citation>
    <scope>NUCLEOTIDE SEQUENCE</scope>
    <source>
        <strain evidence="3">LMG 31231</strain>
    </source>
</reference>
<dbReference type="GO" id="GO:0016740">
    <property type="term" value="F:transferase activity"/>
    <property type="evidence" value="ECO:0007669"/>
    <property type="project" value="InterPro"/>
</dbReference>
<feature type="domain" description="Sulphotransferase Stf0" evidence="2">
    <location>
        <begin position="3"/>
        <end position="222"/>
    </location>
</feature>
<dbReference type="EMBL" id="JAAEDM010000075">
    <property type="protein sequence ID" value="MBR0673523.1"/>
    <property type="molecule type" value="Genomic_DNA"/>
</dbReference>
<dbReference type="RefSeq" id="WP_211863928.1">
    <property type="nucleotide sequence ID" value="NZ_JAAEDM010000075.1"/>
</dbReference>
<evidence type="ECO:0000313" key="4">
    <source>
        <dbReference type="Proteomes" id="UP001138751"/>
    </source>
</evidence>
<organism evidence="3 4">
    <name type="scientific">Neoroseomonas soli</name>
    <dbReference type="NCBI Taxonomy" id="1081025"/>
    <lineage>
        <taxon>Bacteria</taxon>
        <taxon>Pseudomonadati</taxon>
        <taxon>Pseudomonadota</taxon>
        <taxon>Alphaproteobacteria</taxon>
        <taxon>Acetobacterales</taxon>
        <taxon>Acetobacteraceae</taxon>
        <taxon>Neoroseomonas</taxon>
    </lineage>
</organism>
<gene>
    <name evidence="3" type="ORF">GXW76_20295</name>
</gene>